<sequence length="37" mass="4177">MSILILGYESNLDSINKSKEHGFAGIRHLFLAYKNVP</sequence>
<comment type="caution">
    <text evidence="1">The sequence shown here is derived from an EMBL/GenBank/DDBJ whole genome shotgun (WGS) entry which is preliminary data.</text>
</comment>
<accession>A0A2P5DNB2</accession>
<dbReference type="Proteomes" id="UP000237105">
    <property type="component" value="Unassembled WGS sequence"/>
</dbReference>
<proteinExistence type="predicted"/>
<evidence type="ECO:0000313" key="1">
    <source>
        <dbReference type="EMBL" id="PON74772.1"/>
    </source>
</evidence>
<organism evidence="1 2">
    <name type="scientific">Parasponia andersonii</name>
    <name type="common">Sponia andersonii</name>
    <dbReference type="NCBI Taxonomy" id="3476"/>
    <lineage>
        <taxon>Eukaryota</taxon>
        <taxon>Viridiplantae</taxon>
        <taxon>Streptophyta</taxon>
        <taxon>Embryophyta</taxon>
        <taxon>Tracheophyta</taxon>
        <taxon>Spermatophyta</taxon>
        <taxon>Magnoliopsida</taxon>
        <taxon>eudicotyledons</taxon>
        <taxon>Gunneridae</taxon>
        <taxon>Pentapetalae</taxon>
        <taxon>rosids</taxon>
        <taxon>fabids</taxon>
        <taxon>Rosales</taxon>
        <taxon>Cannabaceae</taxon>
        <taxon>Parasponia</taxon>
    </lineage>
</organism>
<name>A0A2P5DNB2_PARAD</name>
<reference evidence="2" key="1">
    <citation type="submission" date="2016-06" db="EMBL/GenBank/DDBJ databases">
        <title>Parallel loss of symbiosis genes in relatives of nitrogen-fixing non-legume Parasponia.</title>
        <authorList>
            <person name="Van Velzen R."/>
            <person name="Holmer R."/>
            <person name="Bu F."/>
            <person name="Rutten L."/>
            <person name="Van Zeijl A."/>
            <person name="Liu W."/>
            <person name="Santuari L."/>
            <person name="Cao Q."/>
            <person name="Sharma T."/>
            <person name="Shen D."/>
            <person name="Roswanjaya Y."/>
            <person name="Wardhani T."/>
            <person name="Kalhor M.S."/>
            <person name="Jansen J."/>
            <person name="Van den Hoogen J."/>
            <person name="Gungor B."/>
            <person name="Hartog M."/>
            <person name="Hontelez J."/>
            <person name="Verver J."/>
            <person name="Yang W.-C."/>
            <person name="Schijlen E."/>
            <person name="Repin R."/>
            <person name="Schilthuizen M."/>
            <person name="Schranz E."/>
            <person name="Heidstra R."/>
            <person name="Miyata K."/>
            <person name="Fedorova E."/>
            <person name="Kohlen W."/>
            <person name="Bisseling T."/>
            <person name="Smit S."/>
            <person name="Geurts R."/>
        </authorList>
    </citation>
    <scope>NUCLEOTIDE SEQUENCE [LARGE SCALE GENOMIC DNA]</scope>
    <source>
        <strain evidence="2">cv. WU1-14</strain>
    </source>
</reference>
<dbReference type="EMBL" id="JXTB01000027">
    <property type="protein sequence ID" value="PON74772.1"/>
    <property type="molecule type" value="Genomic_DNA"/>
</dbReference>
<evidence type="ECO:0000313" key="2">
    <source>
        <dbReference type="Proteomes" id="UP000237105"/>
    </source>
</evidence>
<gene>
    <name evidence="1" type="ORF">PanWU01x14_048310</name>
</gene>
<protein>
    <submittedName>
        <fullName evidence="1">Uncharacterized protein</fullName>
    </submittedName>
</protein>
<dbReference type="AlphaFoldDB" id="A0A2P5DNB2"/>
<keyword evidence="2" id="KW-1185">Reference proteome</keyword>